<dbReference type="Pfam" id="PF01042">
    <property type="entry name" value="Ribonuc_L-PSP"/>
    <property type="match status" value="1"/>
</dbReference>
<protein>
    <submittedName>
        <fullName evidence="2">Enamine deaminase RidA</fullName>
    </submittedName>
</protein>
<name>A0ABM7PK77_9BACT</name>
<sequence>MKTITTDNALKPAGHYSQAIIHNGLIYTSGQFAFDADTGEKHQESIEEETRHVLKNLELVLKEAGSCKEKVIKTTLYISDIALWAQVNRVYAEFFGDHKPVRSVVPTHGDLHFGFHVELEAVAAID</sequence>
<evidence type="ECO:0000313" key="2">
    <source>
        <dbReference type="EMBL" id="BCS97804.1"/>
    </source>
</evidence>
<dbReference type="InterPro" id="IPR035959">
    <property type="entry name" value="RutC-like_sf"/>
</dbReference>
<comment type="similarity">
    <text evidence="1">Belongs to the RutC family.</text>
</comment>
<dbReference type="Gene3D" id="3.30.1330.40">
    <property type="entry name" value="RutC-like"/>
    <property type="match status" value="1"/>
</dbReference>
<reference evidence="2 3" key="1">
    <citation type="submission" date="2021-02" db="EMBL/GenBank/DDBJ databases">
        <title>Complete genome of Desulfoluna sp. strain ASN36.</title>
        <authorList>
            <person name="Takahashi A."/>
            <person name="Kojima H."/>
            <person name="Fukui M."/>
        </authorList>
    </citation>
    <scope>NUCLEOTIDE SEQUENCE [LARGE SCALE GENOMIC DNA]</scope>
    <source>
        <strain evidence="2 3">ASN36</strain>
    </source>
</reference>
<accession>A0ABM7PK77</accession>
<organism evidence="2 3">
    <name type="scientific">Desulfoluna limicola</name>
    <dbReference type="NCBI Taxonomy" id="2810562"/>
    <lineage>
        <taxon>Bacteria</taxon>
        <taxon>Pseudomonadati</taxon>
        <taxon>Thermodesulfobacteriota</taxon>
        <taxon>Desulfobacteria</taxon>
        <taxon>Desulfobacterales</taxon>
        <taxon>Desulfolunaceae</taxon>
        <taxon>Desulfoluna</taxon>
    </lineage>
</organism>
<dbReference type="SUPFAM" id="SSF55298">
    <property type="entry name" value="YjgF-like"/>
    <property type="match status" value="1"/>
</dbReference>
<evidence type="ECO:0000256" key="1">
    <source>
        <dbReference type="ARBA" id="ARBA00010552"/>
    </source>
</evidence>
<dbReference type="PANTHER" id="PTHR11803:SF58">
    <property type="entry name" value="PROTEIN HMF1-RELATED"/>
    <property type="match status" value="1"/>
</dbReference>
<dbReference type="InterPro" id="IPR006175">
    <property type="entry name" value="YjgF/YER057c/UK114"/>
</dbReference>
<dbReference type="RefSeq" id="WP_236889211.1">
    <property type="nucleotide sequence ID" value="NZ_AP024488.1"/>
</dbReference>
<keyword evidence="3" id="KW-1185">Reference proteome</keyword>
<dbReference type="NCBIfam" id="TIGR00004">
    <property type="entry name" value="Rid family detoxifying hydrolase"/>
    <property type="match status" value="1"/>
</dbReference>
<dbReference type="EMBL" id="AP024488">
    <property type="protein sequence ID" value="BCS97804.1"/>
    <property type="molecule type" value="Genomic_DNA"/>
</dbReference>
<gene>
    <name evidence="2" type="ORF">DSLASN_34360</name>
</gene>
<dbReference type="InterPro" id="IPR006056">
    <property type="entry name" value="RidA"/>
</dbReference>
<proteinExistence type="inferred from homology"/>
<dbReference type="PANTHER" id="PTHR11803">
    <property type="entry name" value="2-IMINOBUTANOATE/2-IMINOPROPANOATE DEAMINASE RIDA"/>
    <property type="match status" value="1"/>
</dbReference>
<dbReference type="Proteomes" id="UP001320148">
    <property type="component" value="Chromosome"/>
</dbReference>
<dbReference type="CDD" id="cd00448">
    <property type="entry name" value="YjgF_YER057c_UK114_family"/>
    <property type="match status" value="1"/>
</dbReference>
<evidence type="ECO:0000313" key="3">
    <source>
        <dbReference type="Proteomes" id="UP001320148"/>
    </source>
</evidence>